<evidence type="ECO:0000313" key="2">
    <source>
        <dbReference type="Proteomes" id="UP000008367"/>
    </source>
</evidence>
<evidence type="ECO:0000313" key="1">
    <source>
        <dbReference type="EMBL" id="EKM31827.1"/>
    </source>
</evidence>
<dbReference type="EMBL" id="AJSR01001009">
    <property type="protein sequence ID" value="EKM31827.1"/>
    <property type="molecule type" value="Genomic_DNA"/>
</dbReference>
<name>A0A454CZH5_VIBHA</name>
<comment type="caution">
    <text evidence="1">The sequence shown here is derived from an EMBL/GenBank/DDBJ whole genome shotgun (WGS) entry which is preliminary data.</text>
</comment>
<reference evidence="1 2" key="1">
    <citation type="submission" date="2012-10" db="EMBL/GenBank/DDBJ databases">
        <title>Genome sequence of Vibrio Cholerae HENC-02.</title>
        <authorList>
            <person name="Eppinger M."/>
            <person name="Hasan N.A."/>
            <person name="Sengamalay N."/>
            <person name="Hine E."/>
            <person name="Su Q."/>
            <person name="Daugherty S.C."/>
            <person name="Young S."/>
            <person name="Sadzewicz L."/>
            <person name="Tallon L."/>
            <person name="Cebula T.A."/>
            <person name="Ravel J."/>
            <person name="Colwell R.R."/>
        </authorList>
    </citation>
    <scope>NUCLEOTIDE SEQUENCE [LARGE SCALE GENOMIC DNA]</scope>
    <source>
        <strain evidence="1 2">HENC-02</strain>
    </source>
</reference>
<gene>
    <name evidence="1" type="ORF">VCHENC02_2576</name>
</gene>
<dbReference type="AlphaFoldDB" id="A0A454CZH5"/>
<proteinExistence type="predicted"/>
<protein>
    <submittedName>
        <fullName evidence="1">Capsular polysaccharide synthesis enzyme cpsC, polysaccharide export</fullName>
    </submittedName>
</protein>
<sequence length="43" mass="4842">MTDRASRKSINLTQHATGKTVESVNMQRSVEPGDIVFIDQSFF</sequence>
<organism evidence="1 2">
    <name type="scientific">Vibrio harveyi</name>
    <name type="common">Beneckea harveyi</name>
    <dbReference type="NCBI Taxonomy" id="669"/>
    <lineage>
        <taxon>Bacteria</taxon>
        <taxon>Pseudomonadati</taxon>
        <taxon>Pseudomonadota</taxon>
        <taxon>Gammaproteobacteria</taxon>
        <taxon>Vibrionales</taxon>
        <taxon>Vibrionaceae</taxon>
        <taxon>Vibrio</taxon>
    </lineage>
</organism>
<dbReference type="Proteomes" id="UP000008367">
    <property type="component" value="Unassembled WGS sequence"/>
</dbReference>
<accession>A0A454CZH5</accession>